<evidence type="ECO:0000259" key="6">
    <source>
        <dbReference type="Pfam" id="PF08314"/>
    </source>
</evidence>
<proteinExistence type="predicted"/>
<dbReference type="AlphaFoldDB" id="A0AAD5VRQ1"/>
<accession>A0AAD5VRQ1</accession>
<keyword evidence="4" id="KW-0653">Protein transport</keyword>
<keyword evidence="8" id="KW-1185">Reference proteome</keyword>
<dbReference type="GO" id="GO:0070939">
    <property type="term" value="C:Dsl1/NZR complex"/>
    <property type="evidence" value="ECO:0007669"/>
    <property type="project" value="TreeGrafter"/>
</dbReference>
<dbReference type="GO" id="GO:0006890">
    <property type="term" value="P:retrograde vesicle-mediated transport, Golgi to endoplasmic reticulum"/>
    <property type="evidence" value="ECO:0007669"/>
    <property type="project" value="InterPro"/>
</dbReference>
<feature type="compositionally biased region" description="Polar residues" evidence="5">
    <location>
        <begin position="998"/>
        <end position="1007"/>
    </location>
</feature>
<keyword evidence="3" id="KW-0256">Endoplasmic reticulum</keyword>
<keyword evidence="2" id="KW-0813">Transport</keyword>
<comment type="subcellular location">
    <subcellularLocation>
        <location evidence="1">Endoplasmic reticulum</location>
    </subcellularLocation>
</comment>
<evidence type="ECO:0000256" key="5">
    <source>
        <dbReference type="SAM" id="MobiDB-lite"/>
    </source>
</evidence>
<feature type="compositionally biased region" description="Acidic residues" evidence="5">
    <location>
        <begin position="133"/>
        <end position="161"/>
    </location>
</feature>
<reference evidence="7" key="1">
    <citation type="submission" date="2022-07" db="EMBL/GenBank/DDBJ databases">
        <title>Genome Sequence of Leucocoprinus birnbaumii.</title>
        <authorList>
            <person name="Buettner E."/>
        </authorList>
    </citation>
    <scope>NUCLEOTIDE SEQUENCE</scope>
    <source>
        <strain evidence="7">VT141</strain>
    </source>
</reference>
<protein>
    <recommendedName>
        <fullName evidence="6">Sec39 domain-containing protein</fullName>
    </recommendedName>
</protein>
<evidence type="ECO:0000256" key="2">
    <source>
        <dbReference type="ARBA" id="ARBA00022448"/>
    </source>
</evidence>
<dbReference type="PANTHER" id="PTHR15922:SF2">
    <property type="entry name" value="NBAS SUBUNIT OF NRZ TETHERING COMPLEX"/>
    <property type="match status" value="1"/>
</dbReference>
<evidence type="ECO:0000313" key="8">
    <source>
        <dbReference type="Proteomes" id="UP001213000"/>
    </source>
</evidence>
<dbReference type="InterPro" id="IPR013244">
    <property type="entry name" value="Sec39_domain"/>
</dbReference>
<feature type="region of interest" description="Disordered" evidence="5">
    <location>
        <begin position="129"/>
        <end position="177"/>
    </location>
</feature>
<sequence>MASVSVNPYEQWTSIPDVDLTVDRIEAILSQARDDLWVAAACVDRLLDDITIQRMLLQAGLSRTASAIGRIKDAVEFAQGTSSEESSEASNSPVVGHFRSLPADAQLCYFRSVLLERLDRLNTYVEMEKEAPLGEEEVDEDEEGKEVEEDEVEDDWDDPWAEESASKPTPAHQKSKKPLPVPFTLSKFLASDLVWSACQLASEEWFKALQILLDKHGSYLWPFRLKILESVPEYVQPSEYQPISLKYDFSSDKELAPSFKPWRPEADFSETDGARQALKECGVGLPSDSDAAMTSAEPDAHKELLNAKALAAWYKNRVSQMISSTGMVDIALALVQHGASQGIPELDELGEELSLLSRLVYDTPHPEDLIDDWTLDRWYALDPPAVVRAYLSQSTPESLPGDISRLVLPYLYVLEARAERAGTPDPDLPDRLLYDFVLSSRLELVASVFEASKPTLPIPQRIIKDEEDLVRLALACLYGSGSLNEWSRMSRIFECLPAWDYPRDEDNNEDAADTTIASLGAFVTPTTSRPHVSAPELMAFFKPLHIASLSRALDILDVHLEAGEIFSRWNVPAPLKWFLQSNDDAKEQLAWANRMARRAGGMHDQLNTLEDWEWLLEDMLKLTGKSETGIKNALGHLSEDDVLRIFLGGLLSTGKFDIARTMLYSPRNKLPLKSHVVEEIVIDSSHELYDNAGSGNYKIGDMKLAYDCLDVPPTSEKLVQEKEFIEATSRISSFNVYSRPGIPISPIEIRLTKDRLSLVSRVLSSNNDAYKHTQVILDLCYKLGFRGDAAAEVKTLAMLADTALQAEDFSRAYENAMRMVDIVVKLRESTTALDVNADKVQEATEVCWIGCFQLGRQPEFDDLKKKLQLLGYALEFCPPEKLHDVLTAWRRLEKEDITNREEDLIQKKQLHVGGKSLTSSLHHHQQKHGLIAGGNGHAWDHASAVTSATLNTAASSLRTKLQQFHMPSPPLLSTPDAAALASRTFRSVAANFPFSVGQRSATPSQASFDGGEYHDDGSSRQGYGASRHQYSSESGHHRLDDVSAQASKVFSKGIGWLIGADDE</sequence>
<dbReference type="GO" id="GO:0000149">
    <property type="term" value="F:SNARE binding"/>
    <property type="evidence" value="ECO:0007669"/>
    <property type="project" value="TreeGrafter"/>
</dbReference>
<dbReference type="PANTHER" id="PTHR15922">
    <property type="entry name" value="NEUROBLASTOMA-AMPLIFIED SEQUENCE"/>
    <property type="match status" value="1"/>
</dbReference>
<gene>
    <name evidence="7" type="ORF">NP233_g7936</name>
</gene>
<evidence type="ECO:0000256" key="1">
    <source>
        <dbReference type="ARBA" id="ARBA00004240"/>
    </source>
</evidence>
<organism evidence="7 8">
    <name type="scientific">Leucocoprinus birnbaumii</name>
    <dbReference type="NCBI Taxonomy" id="56174"/>
    <lineage>
        <taxon>Eukaryota</taxon>
        <taxon>Fungi</taxon>
        <taxon>Dikarya</taxon>
        <taxon>Basidiomycota</taxon>
        <taxon>Agaricomycotina</taxon>
        <taxon>Agaricomycetes</taxon>
        <taxon>Agaricomycetidae</taxon>
        <taxon>Agaricales</taxon>
        <taxon>Agaricineae</taxon>
        <taxon>Agaricaceae</taxon>
        <taxon>Leucocoprinus</taxon>
    </lineage>
</organism>
<feature type="domain" description="Sec39" evidence="6">
    <location>
        <begin position="194"/>
        <end position="900"/>
    </location>
</feature>
<evidence type="ECO:0000256" key="4">
    <source>
        <dbReference type="ARBA" id="ARBA00022927"/>
    </source>
</evidence>
<dbReference type="EMBL" id="JANIEX010000612">
    <property type="protein sequence ID" value="KAJ3564975.1"/>
    <property type="molecule type" value="Genomic_DNA"/>
</dbReference>
<dbReference type="Proteomes" id="UP001213000">
    <property type="component" value="Unassembled WGS sequence"/>
</dbReference>
<dbReference type="GO" id="GO:0015031">
    <property type="term" value="P:protein transport"/>
    <property type="evidence" value="ECO:0007669"/>
    <property type="project" value="UniProtKB-KW"/>
</dbReference>
<name>A0AAD5VRQ1_9AGAR</name>
<dbReference type="Pfam" id="PF08314">
    <property type="entry name" value="Sec39"/>
    <property type="match status" value="1"/>
</dbReference>
<comment type="caution">
    <text evidence="7">The sequence shown here is derived from an EMBL/GenBank/DDBJ whole genome shotgun (WGS) entry which is preliminary data.</text>
</comment>
<evidence type="ECO:0000313" key="7">
    <source>
        <dbReference type="EMBL" id="KAJ3564975.1"/>
    </source>
</evidence>
<evidence type="ECO:0000256" key="3">
    <source>
        <dbReference type="ARBA" id="ARBA00022824"/>
    </source>
</evidence>
<feature type="region of interest" description="Disordered" evidence="5">
    <location>
        <begin position="998"/>
        <end position="1038"/>
    </location>
</feature>